<dbReference type="Gene3D" id="2.130.10.10">
    <property type="entry name" value="YVTN repeat-like/Quinoprotein amine dehydrogenase"/>
    <property type="match status" value="1"/>
</dbReference>
<dbReference type="PANTHER" id="PTHR19857">
    <property type="entry name" value="MITOCHONDRIAL DIVISION PROTEIN 1-RELATED"/>
    <property type="match status" value="1"/>
</dbReference>
<dbReference type="InterPro" id="IPR015943">
    <property type="entry name" value="WD40/YVTN_repeat-like_dom_sf"/>
</dbReference>
<sequence>MSDAYERLTSVAVGGDCEPLRREGISGLEFDNKGIYLASVTKSGCLTVHDFEALYCLCSNSLGGSHVDDERKHLMHISVLPQLDVVRWNLANQDEVACTSMTSNEIHIFDIGLISTKPIAVLRKRPAVTVHGCEGPKGLTDIAFISSDKSRLLASDMYGIINIWDRRARSVPCAELISNSNVALSSIQIDVENQFVFGASKHGNIYVWDLRGGRTSLAFHKEMNHPPLATLKVASLLEKIESLKVQTDIFPKEIHSINLNPSCPYQLAFHLEDG</sequence>
<keyword evidence="2" id="KW-0677">Repeat</keyword>
<dbReference type="InterPro" id="IPR036322">
    <property type="entry name" value="WD40_repeat_dom_sf"/>
</dbReference>
<dbReference type="AlphaFoldDB" id="A0AAP0LFI0"/>
<dbReference type="PANTHER" id="PTHR19857:SF21">
    <property type="entry name" value="ANAPHASE-PROMOTING COMPLEX SUBUNIT 4 WD40 DOMAIN-CONTAINING PROTEIN"/>
    <property type="match status" value="1"/>
</dbReference>
<organism evidence="3 4">
    <name type="scientific">Stephania yunnanensis</name>
    <dbReference type="NCBI Taxonomy" id="152371"/>
    <lineage>
        <taxon>Eukaryota</taxon>
        <taxon>Viridiplantae</taxon>
        <taxon>Streptophyta</taxon>
        <taxon>Embryophyta</taxon>
        <taxon>Tracheophyta</taxon>
        <taxon>Spermatophyta</taxon>
        <taxon>Magnoliopsida</taxon>
        <taxon>Ranunculales</taxon>
        <taxon>Menispermaceae</taxon>
        <taxon>Menispermoideae</taxon>
        <taxon>Cissampelideae</taxon>
        <taxon>Stephania</taxon>
    </lineage>
</organism>
<gene>
    <name evidence="3" type="ORF">Syun_002291</name>
</gene>
<dbReference type="EMBL" id="JBBNAF010000001">
    <property type="protein sequence ID" value="KAK9170151.1"/>
    <property type="molecule type" value="Genomic_DNA"/>
</dbReference>
<dbReference type="Proteomes" id="UP001420932">
    <property type="component" value="Unassembled WGS sequence"/>
</dbReference>
<dbReference type="SUPFAM" id="SSF50978">
    <property type="entry name" value="WD40 repeat-like"/>
    <property type="match status" value="1"/>
</dbReference>
<proteinExistence type="predicted"/>
<evidence type="ECO:0000313" key="4">
    <source>
        <dbReference type="Proteomes" id="UP001420932"/>
    </source>
</evidence>
<protein>
    <submittedName>
        <fullName evidence="3">Uncharacterized protein</fullName>
    </submittedName>
</protein>
<name>A0AAP0LFI0_9MAGN</name>
<evidence type="ECO:0000256" key="1">
    <source>
        <dbReference type="ARBA" id="ARBA00022574"/>
    </source>
</evidence>
<keyword evidence="1" id="KW-0853">WD repeat</keyword>
<evidence type="ECO:0000256" key="2">
    <source>
        <dbReference type="ARBA" id="ARBA00022737"/>
    </source>
</evidence>
<keyword evidence="4" id="KW-1185">Reference proteome</keyword>
<dbReference type="InterPro" id="IPR051179">
    <property type="entry name" value="WD_repeat_multifunction"/>
</dbReference>
<evidence type="ECO:0000313" key="3">
    <source>
        <dbReference type="EMBL" id="KAK9170151.1"/>
    </source>
</evidence>
<comment type="caution">
    <text evidence="3">The sequence shown here is derived from an EMBL/GenBank/DDBJ whole genome shotgun (WGS) entry which is preliminary data.</text>
</comment>
<accession>A0AAP0LFI0</accession>
<reference evidence="3 4" key="1">
    <citation type="submission" date="2024-01" db="EMBL/GenBank/DDBJ databases">
        <title>Genome assemblies of Stephania.</title>
        <authorList>
            <person name="Yang L."/>
        </authorList>
    </citation>
    <scope>NUCLEOTIDE SEQUENCE [LARGE SCALE GENOMIC DNA]</scope>
    <source>
        <strain evidence="3">YNDBR</strain>
        <tissue evidence="3">Leaf</tissue>
    </source>
</reference>